<keyword evidence="1" id="KW-0004">4Fe-4S</keyword>
<name>A0A1D8GE36_9FIRM</name>
<dbReference type="InterPro" id="IPR017900">
    <property type="entry name" value="4Fe4S_Fe_S_CS"/>
</dbReference>
<keyword evidence="2" id="KW-0479">Metal-binding</keyword>
<dbReference type="SUPFAM" id="SSF54862">
    <property type="entry name" value="4Fe-4S ferredoxins"/>
    <property type="match status" value="1"/>
</dbReference>
<proteinExistence type="predicted"/>
<dbReference type="InterPro" id="IPR050572">
    <property type="entry name" value="Fe-S_Ferredoxin"/>
</dbReference>
<evidence type="ECO:0000313" key="6">
    <source>
        <dbReference type="EMBL" id="AOT69171.1"/>
    </source>
</evidence>
<evidence type="ECO:0000256" key="2">
    <source>
        <dbReference type="ARBA" id="ARBA00022723"/>
    </source>
</evidence>
<dbReference type="PROSITE" id="PS00198">
    <property type="entry name" value="4FE4S_FER_1"/>
    <property type="match status" value="1"/>
</dbReference>
<dbReference type="InterPro" id="IPR017896">
    <property type="entry name" value="4Fe4S_Fe-S-bd"/>
</dbReference>
<dbReference type="RefSeq" id="WP_069974737.1">
    <property type="nucleotide sequence ID" value="NZ_CP017269.1"/>
</dbReference>
<evidence type="ECO:0000259" key="5">
    <source>
        <dbReference type="PROSITE" id="PS51379"/>
    </source>
</evidence>
<feature type="domain" description="4Fe-4S ferredoxin-type" evidence="5">
    <location>
        <begin position="31"/>
        <end position="61"/>
    </location>
</feature>
<dbReference type="PROSITE" id="PS51379">
    <property type="entry name" value="4FE4S_FER_2"/>
    <property type="match status" value="2"/>
</dbReference>
<dbReference type="GO" id="GO:0046872">
    <property type="term" value="F:metal ion binding"/>
    <property type="evidence" value="ECO:0007669"/>
    <property type="project" value="UniProtKB-KW"/>
</dbReference>
<dbReference type="PANTHER" id="PTHR43687">
    <property type="entry name" value="ADENYLYLSULFATE REDUCTASE, BETA SUBUNIT"/>
    <property type="match status" value="1"/>
</dbReference>
<protein>
    <submittedName>
        <fullName evidence="6">Adenylylsulfate reductase</fullName>
    </submittedName>
</protein>
<evidence type="ECO:0000256" key="4">
    <source>
        <dbReference type="ARBA" id="ARBA00023014"/>
    </source>
</evidence>
<dbReference type="AlphaFoldDB" id="A0A1D8GE36"/>
<dbReference type="Proteomes" id="UP000095743">
    <property type="component" value="Chromosome"/>
</dbReference>
<dbReference type="Pfam" id="PF13187">
    <property type="entry name" value="Fer4_9"/>
    <property type="match status" value="1"/>
</dbReference>
<dbReference type="PANTHER" id="PTHR43687:SF3">
    <property type="entry name" value="4FE-4S FERREDOXIN-TYPE DOMAIN-CONTAINING PROTEIN"/>
    <property type="match status" value="1"/>
</dbReference>
<dbReference type="STRING" id="1424294.Gferi_06095"/>
<keyword evidence="4" id="KW-0411">Iron-sulfur</keyword>
<dbReference type="EMBL" id="CP017269">
    <property type="protein sequence ID" value="AOT69171.1"/>
    <property type="molecule type" value="Genomic_DNA"/>
</dbReference>
<evidence type="ECO:0000256" key="3">
    <source>
        <dbReference type="ARBA" id="ARBA00023004"/>
    </source>
</evidence>
<reference evidence="6 7" key="1">
    <citation type="submission" date="2016-09" db="EMBL/GenBank/DDBJ databases">
        <title>Genomic analysis reveals versatility of anaerobic energy metabolism of Geosporobacter ferrireducens IRF9 of phylum Firmicutes.</title>
        <authorList>
            <person name="Kim S.-J."/>
        </authorList>
    </citation>
    <scope>NUCLEOTIDE SEQUENCE [LARGE SCALE GENOMIC DNA]</scope>
    <source>
        <strain evidence="6 7">IRF9</strain>
    </source>
</reference>
<keyword evidence="3" id="KW-0408">Iron</keyword>
<dbReference type="KEGG" id="gfe:Gferi_06095"/>
<sequence length="104" mass="11628">MSIKINKDKCMSCSKCYNVCPGSLIDQDDRRKAFIKYPQACWGCTACLKECAAGAIQYYLGADIGGKGGFLYTSDHGETLDWHIVSPEGKKHLIKLNKKESNRY</sequence>
<dbReference type="GO" id="GO:0051539">
    <property type="term" value="F:4 iron, 4 sulfur cluster binding"/>
    <property type="evidence" value="ECO:0007669"/>
    <property type="project" value="UniProtKB-KW"/>
</dbReference>
<dbReference type="Gene3D" id="3.30.70.20">
    <property type="match status" value="1"/>
</dbReference>
<gene>
    <name evidence="6" type="ORF">Gferi_06095</name>
</gene>
<feature type="domain" description="4Fe-4S ferredoxin-type" evidence="5">
    <location>
        <begin position="1"/>
        <end position="30"/>
    </location>
</feature>
<evidence type="ECO:0000313" key="7">
    <source>
        <dbReference type="Proteomes" id="UP000095743"/>
    </source>
</evidence>
<keyword evidence="7" id="KW-1185">Reference proteome</keyword>
<accession>A0A1D8GE36</accession>
<dbReference type="OrthoDB" id="9807879at2"/>
<organism evidence="6 7">
    <name type="scientific">Geosporobacter ferrireducens</name>
    <dbReference type="NCBI Taxonomy" id="1424294"/>
    <lineage>
        <taxon>Bacteria</taxon>
        <taxon>Bacillati</taxon>
        <taxon>Bacillota</taxon>
        <taxon>Clostridia</taxon>
        <taxon>Peptostreptococcales</taxon>
        <taxon>Thermotaleaceae</taxon>
        <taxon>Geosporobacter</taxon>
    </lineage>
</organism>
<evidence type="ECO:0000256" key="1">
    <source>
        <dbReference type="ARBA" id="ARBA00022485"/>
    </source>
</evidence>